<dbReference type="eggNOG" id="COG0709">
    <property type="taxonomic scope" value="Bacteria"/>
</dbReference>
<sequence length="323" mass="33545">MASLPGVPDPEGRVLHGFEHNEDAVILRTPPAGMALVQTVDVLSPLGNNPRLFGQVAAANALSDVYAVGGVPWSAMNIAAFPAQDVPLEVFAEILAGGLEKIVEAGAVLAGGHTLEDAEIKYGLSVTGYVDPGAVASNAGLRPGDALVLTKPLGTGVLATAIKAQWNGSGKAEADLYRWATHLNANAAEVLRAMNLKAATDITGFGLGGHLLEMARGSRVVVEIDTASLPFIDNVEAFASDGLIPAGSYANRRHCSCRTFVSPDVDSLRATLVFDAQTSGGLVLAVPQERVEEALERLAALGEPGWLVGHVLPLRDGPQLLLS</sequence>
<reference evidence="8 9" key="1">
    <citation type="submission" date="2010-10" db="EMBL/GenBank/DDBJ databases">
        <authorList>
            <consortium name="The Broad Institute Genome Sequencing Platform"/>
            <person name="Ward D."/>
            <person name="Earl A."/>
            <person name="Feldgarden M."/>
            <person name="Young S.K."/>
            <person name="Gargeya S."/>
            <person name="Zeng Q."/>
            <person name="Alvarado L."/>
            <person name="Berlin A."/>
            <person name="Bochicchio J."/>
            <person name="Chapman S.B."/>
            <person name="Chen Z."/>
            <person name="Freedman E."/>
            <person name="Gellesch M."/>
            <person name="Goldberg J."/>
            <person name="Griggs A."/>
            <person name="Gujja S."/>
            <person name="Heilman E."/>
            <person name="Heiman D."/>
            <person name="Howarth C."/>
            <person name="Mehta T."/>
            <person name="Neiman D."/>
            <person name="Pearson M."/>
            <person name="Roberts A."/>
            <person name="Saif S."/>
            <person name="Shea T."/>
            <person name="Shenoy N."/>
            <person name="Sisk P."/>
            <person name="Stolte C."/>
            <person name="Sykes S."/>
            <person name="White J."/>
            <person name="Yandava C."/>
            <person name="Allen-Vercoe E."/>
            <person name="Sibley C."/>
            <person name="Ambrose C.E."/>
            <person name="Strauss J."/>
            <person name="Daigneault M."/>
            <person name="Haas B."/>
            <person name="Nusbaum C."/>
            <person name="Birren B."/>
        </authorList>
    </citation>
    <scope>NUCLEOTIDE SEQUENCE [LARGE SCALE GENOMIC DNA]</scope>
    <source>
        <strain evidence="8 9">3_1_6</strain>
    </source>
</reference>
<dbReference type="EMBL" id="ADCP02000001">
    <property type="protein sequence ID" value="EFV43712.1"/>
    <property type="molecule type" value="Genomic_DNA"/>
</dbReference>
<dbReference type="SUPFAM" id="SSF55326">
    <property type="entry name" value="PurM N-terminal domain-like"/>
    <property type="match status" value="1"/>
</dbReference>
<dbReference type="NCBIfam" id="TIGR00476">
    <property type="entry name" value="selD"/>
    <property type="match status" value="1"/>
</dbReference>
<dbReference type="Gene3D" id="3.90.650.10">
    <property type="entry name" value="PurM-like C-terminal domain"/>
    <property type="match status" value="1"/>
</dbReference>
<evidence type="ECO:0000259" key="6">
    <source>
        <dbReference type="Pfam" id="PF00586"/>
    </source>
</evidence>
<evidence type="ECO:0000313" key="9">
    <source>
        <dbReference type="Proteomes" id="UP000006034"/>
    </source>
</evidence>
<feature type="domain" description="PurM-like C-terminal" evidence="7">
    <location>
        <begin position="142"/>
        <end position="312"/>
    </location>
</feature>
<keyword evidence="3 8" id="KW-0418">Kinase</keyword>
<dbReference type="InterPro" id="IPR036921">
    <property type="entry name" value="PurM-like_N_sf"/>
</dbReference>
<dbReference type="Gene3D" id="3.30.1330.10">
    <property type="entry name" value="PurM-like, N-terminal domain"/>
    <property type="match status" value="1"/>
</dbReference>
<dbReference type="Pfam" id="PF00586">
    <property type="entry name" value="AIRS"/>
    <property type="match status" value="1"/>
</dbReference>
<accession>E5Y8G0</accession>
<evidence type="ECO:0000256" key="3">
    <source>
        <dbReference type="ARBA" id="ARBA00022777"/>
    </source>
</evidence>
<gene>
    <name evidence="8" type="ORF">HMPREF0179_02478</name>
</gene>
<evidence type="ECO:0000256" key="2">
    <source>
        <dbReference type="ARBA" id="ARBA00022741"/>
    </source>
</evidence>
<dbReference type="InterPro" id="IPR004536">
    <property type="entry name" value="SPS/SelD"/>
</dbReference>
<dbReference type="GO" id="GO:0005524">
    <property type="term" value="F:ATP binding"/>
    <property type="evidence" value="ECO:0007669"/>
    <property type="project" value="UniProtKB-KW"/>
</dbReference>
<dbReference type="HOGENOM" id="CLU_032859_0_1_7"/>
<dbReference type="SUPFAM" id="SSF56042">
    <property type="entry name" value="PurM C-terminal domain-like"/>
    <property type="match status" value="1"/>
</dbReference>
<keyword evidence="5" id="KW-0711">Selenium</keyword>
<dbReference type="GO" id="GO:0005737">
    <property type="term" value="C:cytoplasm"/>
    <property type="evidence" value="ECO:0007669"/>
    <property type="project" value="TreeGrafter"/>
</dbReference>
<evidence type="ECO:0000256" key="5">
    <source>
        <dbReference type="ARBA" id="ARBA00023266"/>
    </source>
</evidence>
<dbReference type="Pfam" id="PF02769">
    <property type="entry name" value="AIRS_C"/>
    <property type="match status" value="1"/>
</dbReference>
<feature type="domain" description="PurM-like N-terminal" evidence="6">
    <location>
        <begin position="22"/>
        <end position="130"/>
    </location>
</feature>
<reference evidence="8 9" key="2">
    <citation type="submission" date="2013-04" db="EMBL/GenBank/DDBJ databases">
        <title>The Genome Sequence of Bilophila wadsworthia 3_1_6.</title>
        <authorList>
            <consortium name="The Broad Institute Genomics Platform"/>
            <person name="Earl A."/>
            <person name="Ward D."/>
            <person name="Feldgarden M."/>
            <person name="Gevers D."/>
            <person name="Sibley C."/>
            <person name="Strauss J."/>
            <person name="Allen-Vercoe E."/>
            <person name="Walker B."/>
            <person name="Young S."/>
            <person name="Zeng Q."/>
            <person name="Gargeya S."/>
            <person name="Fitzgerald M."/>
            <person name="Haas B."/>
            <person name="Abouelleil A."/>
            <person name="Allen A.W."/>
            <person name="Alvarado L."/>
            <person name="Arachchi H.M."/>
            <person name="Berlin A.M."/>
            <person name="Chapman S.B."/>
            <person name="Gainer-Dewar J."/>
            <person name="Goldberg J."/>
            <person name="Griggs A."/>
            <person name="Gujja S."/>
            <person name="Hansen M."/>
            <person name="Howarth C."/>
            <person name="Imamovic A."/>
            <person name="Ireland A."/>
            <person name="Larimer J."/>
            <person name="McCowan C."/>
            <person name="Murphy C."/>
            <person name="Pearson M."/>
            <person name="Poon T.W."/>
            <person name="Priest M."/>
            <person name="Roberts A."/>
            <person name="Saif S."/>
            <person name="Shea T."/>
            <person name="Sisk P."/>
            <person name="Sykes S."/>
            <person name="Wortman J."/>
            <person name="Nusbaum C."/>
            <person name="Birren B."/>
        </authorList>
    </citation>
    <scope>NUCLEOTIDE SEQUENCE [LARGE SCALE GENOMIC DNA]</scope>
    <source>
        <strain evidence="8 9">3_1_6</strain>
    </source>
</reference>
<dbReference type="Proteomes" id="UP000006034">
    <property type="component" value="Unassembled WGS sequence"/>
</dbReference>
<proteinExistence type="predicted"/>
<dbReference type="InterPro" id="IPR036676">
    <property type="entry name" value="PurM-like_C_sf"/>
</dbReference>
<dbReference type="InterPro" id="IPR016188">
    <property type="entry name" value="PurM-like_N"/>
</dbReference>
<keyword evidence="9" id="KW-1185">Reference proteome</keyword>
<keyword evidence="1" id="KW-0808">Transferase</keyword>
<dbReference type="GO" id="GO:0004756">
    <property type="term" value="F:selenide, water dikinase activity"/>
    <property type="evidence" value="ECO:0007669"/>
    <property type="project" value="TreeGrafter"/>
</dbReference>
<comment type="caution">
    <text evidence="8">The sequence shown here is derived from an EMBL/GenBank/DDBJ whole genome shotgun (WGS) entry which is preliminary data.</text>
</comment>
<dbReference type="PANTHER" id="PTHR10256">
    <property type="entry name" value="SELENIDE, WATER DIKINASE"/>
    <property type="match status" value="1"/>
</dbReference>
<dbReference type="InterPro" id="IPR010918">
    <property type="entry name" value="PurM-like_C_dom"/>
</dbReference>
<evidence type="ECO:0000256" key="4">
    <source>
        <dbReference type="ARBA" id="ARBA00022840"/>
    </source>
</evidence>
<protein>
    <submittedName>
        <fullName evidence="8">Selenide, water dikinase</fullName>
    </submittedName>
</protein>
<name>E5Y8G0_BILW3</name>
<organism evidence="8 9">
    <name type="scientific">Bilophila wadsworthia (strain 3_1_6)</name>
    <dbReference type="NCBI Taxonomy" id="563192"/>
    <lineage>
        <taxon>Bacteria</taxon>
        <taxon>Pseudomonadati</taxon>
        <taxon>Thermodesulfobacteriota</taxon>
        <taxon>Desulfovibrionia</taxon>
        <taxon>Desulfovibrionales</taxon>
        <taxon>Desulfovibrionaceae</taxon>
        <taxon>Bilophila</taxon>
    </lineage>
</organism>
<dbReference type="PIRSF" id="PIRSF036407">
    <property type="entry name" value="Selenphspht_syn"/>
    <property type="match status" value="1"/>
</dbReference>
<evidence type="ECO:0000256" key="1">
    <source>
        <dbReference type="ARBA" id="ARBA00022679"/>
    </source>
</evidence>
<dbReference type="AlphaFoldDB" id="E5Y8G0"/>
<dbReference type="CDD" id="cd02195">
    <property type="entry name" value="SelD"/>
    <property type="match status" value="1"/>
</dbReference>
<evidence type="ECO:0000313" key="8">
    <source>
        <dbReference type="EMBL" id="EFV43712.1"/>
    </source>
</evidence>
<evidence type="ECO:0000259" key="7">
    <source>
        <dbReference type="Pfam" id="PF02769"/>
    </source>
</evidence>
<keyword evidence="4" id="KW-0067">ATP-binding</keyword>
<dbReference type="GO" id="GO:0016260">
    <property type="term" value="P:selenocysteine biosynthetic process"/>
    <property type="evidence" value="ECO:0007669"/>
    <property type="project" value="TreeGrafter"/>
</dbReference>
<dbReference type="STRING" id="563192.HMPREF0179_02478"/>
<dbReference type="PANTHER" id="PTHR10256:SF0">
    <property type="entry name" value="INACTIVE SELENIDE, WATER DIKINASE-LIKE PROTEIN-RELATED"/>
    <property type="match status" value="1"/>
</dbReference>
<keyword evidence="2" id="KW-0547">Nucleotide-binding</keyword>